<organism evidence="4 5">
    <name type="scientific">Brachybacterium muris UCD-AY4</name>
    <dbReference type="NCBI Taxonomy" id="1249481"/>
    <lineage>
        <taxon>Bacteria</taxon>
        <taxon>Bacillati</taxon>
        <taxon>Actinomycetota</taxon>
        <taxon>Actinomycetes</taxon>
        <taxon>Micrococcales</taxon>
        <taxon>Dermabacteraceae</taxon>
        <taxon>Brachybacterium</taxon>
    </lineage>
</organism>
<feature type="transmembrane region" description="Helical" evidence="2">
    <location>
        <begin position="12"/>
        <end position="31"/>
    </location>
</feature>
<keyword evidence="2" id="KW-0472">Membrane</keyword>
<sequence length="649" mass="68977">MRLIVLGSADVAAWLLAWLLASLVVATLASPQLMIELIVLTVVAQLAIGAALSLYRNTHRIGSADELRMITVCATAVGVVLLVTAALLANPVPLALTVLCPVFAVVLMVATRQVLRLSLDMSRRPTSGTRVVVVGAGELGAQLIRQMLTDPDSGYLPVALLDDDRAKRNLQLQGVRVQGPTTRVREVTDRFRAQGVVVAVGDADSSLFRSLTAQVEGTDVWIRVVPSITEQLSAPLDVSQLRDLNVEDLIGRQVTEVDPESIRSGFQGRRILVTGAGGSIGAELCRQLHRLDPASLVMLDRDESALHALSMSIHGRALMDAPEFELADIRDPAALHRAFATHRPEIVFHAAALKHLPMLERFPEEGWKTNVHGTLNVLRACQEAGVERVVNISTDKAAAPTSELGRSKLVAEGLTADFARATGDAYVSVRFGNVFGSRGSVLVSFAEQIRSGGPVTITHPDVTRYFMTIPEACQLVLQAAVAGEGGETLVLDMGRPVRILDIAHGMMALAGKNCPIAYTGLRDGEKVDEDLISPDERESVRVHDRIWCVRSPHVAASALPPPTAAADERSALYDRLTPPRAAAGEPPRADGALVGKAPTDMAATDTTVTNAGAADTADTDLSDLIGTALGARTADAAGRRADSADPAVR</sequence>
<feature type="transmembrane region" description="Helical" evidence="2">
    <location>
        <begin position="67"/>
        <end position="88"/>
    </location>
</feature>
<dbReference type="Pfam" id="PF02719">
    <property type="entry name" value="Polysacc_synt_2"/>
    <property type="match status" value="1"/>
</dbReference>
<comment type="similarity">
    <text evidence="1">Belongs to the polysaccharide synthase family.</text>
</comment>
<dbReference type="Gene3D" id="3.40.50.720">
    <property type="entry name" value="NAD(P)-binding Rossmann-like Domain"/>
    <property type="match status" value="2"/>
</dbReference>
<dbReference type="EMBL" id="AORC01000009">
    <property type="protein sequence ID" value="EYT49317.1"/>
    <property type="molecule type" value="Genomic_DNA"/>
</dbReference>
<evidence type="ECO:0000259" key="3">
    <source>
        <dbReference type="Pfam" id="PF02719"/>
    </source>
</evidence>
<name>A0A022KXR9_9MICO</name>
<keyword evidence="5" id="KW-1185">Reference proteome</keyword>
<feature type="transmembrane region" description="Helical" evidence="2">
    <location>
        <begin position="37"/>
        <end position="55"/>
    </location>
</feature>
<evidence type="ECO:0000256" key="2">
    <source>
        <dbReference type="SAM" id="Phobius"/>
    </source>
</evidence>
<reference evidence="4 5" key="1">
    <citation type="journal article" date="2013" name="Genome Announc.">
        <title>Draft genome sequence of an Actinobacterium, Brachybacterium muris strain UCD-AY4.</title>
        <authorList>
            <person name="Lo J.R."/>
            <person name="Lang J.M."/>
            <person name="Darling A.E."/>
            <person name="Eisen J.A."/>
            <person name="Coil D.A."/>
        </authorList>
    </citation>
    <scope>NUCLEOTIDE SEQUENCE [LARGE SCALE GENOMIC DNA]</scope>
    <source>
        <strain evidence="4 5">UCD-AY4</strain>
    </source>
</reference>
<dbReference type="CDD" id="cd05237">
    <property type="entry name" value="UDP_invert_4-6DH_SDR_e"/>
    <property type="match status" value="1"/>
</dbReference>
<dbReference type="InterPro" id="IPR003869">
    <property type="entry name" value="Polysac_CapD-like"/>
</dbReference>
<evidence type="ECO:0000313" key="4">
    <source>
        <dbReference type="EMBL" id="EYT49317.1"/>
    </source>
</evidence>
<dbReference type="PANTHER" id="PTHR43318:SF1">
    <property type="entry name" value="POLYSACCHARIDE BIOSYNTHESIS PROTEIN EPSC-RELATED"/>
    <property type="match status" value="1"/>
</dbReference>
<comment type="caution">
    <text evidence="4">The sequence shown here is derived from an EMBL/GenBank/DDBJ whole genome shotgun (WGS) entry which is preliminary data.</text>
</comment>
<keyword evidence="2" id="KW-0812">Transmembrane</keyword>
<dbReference type="SUPFAM" id="SSF51735">
    <property type="entry name" value="NAD(P)-binding Rossmann-fold domains"/>
    <property type="match status" value="2"/>
</dbReference>
<dbReference type="Proteomes" id="UP000019754">
    <property type="component" value="Unassembled WGS sequence"/>
</dbReference>
<dbReference type="InterPro" id="IPR036291">
    <property type="entry name" value="NAD(P)-bd_dom_sf"/>
</dbReference>
<dbReference type="HOGENOM" id="CLU_013560_5_1_11"/>
<protein>
    <submittedName>
        <fullName evidence="4">Capsule biosynthesis protein CapD</fullName>
    </submittedName>
</protein>
<proteinExistence type="inferred from homology"/>
<accession>A0A022KXR9</accession>
<gene>
    <name evidence="4" type="ORF">D641_0107735</name>
</gene>
<evidence type="ECO:0000256" key="1">
    <source>
        <dbReference type="ARBA" id="ARBA00007430"/>
    </source>
</evidence>
<dbReference type="STRING" id="1249481.D641_0107735"/>
<dbReference type="InterPro" id="IPR051203">
    <property type="entry name" value="Polysaccharide_Synthase-Rel"/>
</dbReference>
<evidence type="ECO:0000313" key="5">
    <source>
        <dbReference type="Proteomes" id="UP000019754"/>
    </source>
</evidence>
<dbReference type="PANTHER" id="PTHR43318">
    <property type="entry name" value="UDP-N-ACETYLGLUCOSAMINE 4,6-DEHYDRATASE"/>
    <property type="match status" value="1"/>
</dbReference>
<keyword evidence="2" id="KW-1133">Transmembrane helix</keyword>
<dbReference type="Pfam" id="PF13727">
    <property type="entry name" value="CoA_binding_3"/>
    <property type="match status" value="1"/>
</dbReference>
<dbReference type="AlphaFoldDB" id="A0A022KXR9"/>
<feature type="domain" description="Polysaccharide biosynthesis protein CapD-like" evidence="3">
    <location>
        <begin position="271"/>
        <end position="549"/>
    </location>
</feature>